<name>A0A3M7BNK5_HORWE</name>
<keyword evidence="6" id="KW-0391">Immunity</keyword>
<keyword evidence="2" id="KW-0963">Cytoplasm</keyword>
<feature type="domain" description="RZ-type" evidence="7">
    <location>
        <begin position="650"/>
        <end position="725"/>
    </location>
</feature>
<gene>
    <name evidence="9" type="ORF">D0866_00614</name>
    <name evidence="8" type="ORF">D0868_03485</name>
</gene>
<dbReference type="GO" id="GO:0008270">
    <property type="term" value="F:zinc ion binding"/>
    <property type="evidence" value="ECO:0007669"/>
    <property type="project" value="UniProtKB-KW"/>
</dbReference>
<dbReference type="VEuPathDB" id="FungiDB:BTJ68_07816"/>
<keyword evidence="4" id="KW-0863">Zinc-finger</keyword>
<dbReference type="EMBL" id="QWIM01000030">
    <property type="protein sequence ID" value="RMY41402.1"/>
    <property type="molecule type" value="Genomic_DNA"/>
</dbReference>
<dbReference type="GO" id="GO:0005737">
    <property type="term" value="C:cytoplasm"/>
    <property type="evidence" value="ECO:0007669"/>
    <property type="project" value="UniProtKB-SubCell"/>
</dbReference>
<evidence type="ECO:0000313" key="9">
    <source>
        <dbReference type="EMBL" id="RMY41402.1"/>
    </source>
</evidence>
<keyword evidence="5" id="KW-0862">Zinc</keyword>
<dbReference type="EMBL" id="QWIK01000199">
    <property type="protein sequence ID" value="RMY10822.1"/>
    <property type="molecule type" value="Genomic_DNA"/>
</dbReference>
<accession>A0A3M7BNK5</accession>
<evidence type="ECO:0000313" key="8">
    <source>
        <dbReference type="EMBL" id="RMY10822.1"/>
    </source>
</evidence>
<dbReference type="Proteomes" id="UP000276864">
    <property type="component" value="Unassembled WGS sequence"/>
</dbReference>
<dbReference type="AlphaFoldDB" id="A0A3M7BNK5"/>
<evidence type="ECO:0000256" key="4">
    <source>
        <dbReference type="ARBA" id="ARBA00022771"/>
    </source>
</evidence>
<dbReference type="Pfam" id="PF20173">
    <property type="entry name" value="ZnF_RZ-type"/>
    <property type="match status" value="1"/>
</dbReference>
<evidence type="ECO:0000256" key="3">
    <source>
        <dbReference type="ARBA" id="ARBA00022723"/>
    </source>
</evidence>
<evidence type="ECO:0000256" key="6">
    <source>
        <dbReference type="ARBA" id="ARBA00022859"/>
    </source>
</evidence>
<evidence type="ECO:0000256" key="2">
    <source>
        <dbReference type="ARBA" id="ARBA00022490"/>
    </source>
</evidence>
<evidence type="ECO:0000256" key="5">
    <source>
        <dbReference type="ARBA" id="ARBA00022833"/>
    </source>
</evidence>
<evidence type="ECO:0000313" key="10">
    <source>
        <dbReference type="Proteomes" id="UP000276864"/>
    </source>
</evidence>
<dbReference type="InterPro" id="IPR046439">
    <property type="entry name" value="ZF_RZ_dom"/>
</dbReference>
<evidence type="ECO:0000256" key="1">
    <source>
        <dbReference type="ARBA" id="ARBA00004496"/>
    </source>
</evidence>
<reference evidence="10 11" key="1">
    <citation type="journal article" date="2018" name="BMC Genomics">
        <title>Genomic evidence for intraspecific hybridization in a clonal and extremely halotolerant yeast.</title>
        <authorList>
            <person name="Gostincar C."/>
            <person name="Stajich J.E."/>
            <person name="Zupancic J."/>
            <person name="Zalar P."/>
            <person name="Gunde-Cimerman N."/>
        </authorList>
    </citation>
    <scope>NUCLEOTIDE SEQUENCE [LARGE SCALE GENOMIC DNA]</scope>
    <source>
        <strain evidence="9 10">EXF-6651</strain>
        <strain evidence="8 11">EXF-6654</strain>
    </source>
</reference>
<dbReference type="Proteomes" id="UP000282582">
    <property type="component" value="Unassembled WGS sequence"/>
</dbReference>
<comment type="caution">
    <text evidence="9">The sequence shown here is derived from an EMBL/GenBank/DDBJ whole genome shotgun (WGS) entry which is preliminary data.</text>
</comment>
<dbReference type="PROSITE" id="PS51981">
    <property type="entry name" value="ZF_RZ"/>
    <property type="match status" value="1"/>
</dbReference>
<proteinExistence type="predicted"/>
<protein>
    <recommendedName>
        <fullName evidence="7">RZ-type domain-containing protein</fullName>
    </recommendedName>
</protein>
<dbReference type="GO" id="GO:0002376">
    <property type="term" value="P:immune system process"/>
    <property type="evidence" value="ECO:0007669"/>
    <property type="project" value="UniProtKB-KW"/>
</dbReference>
<organism evidence="9 10">
    <name type="scientific">Hortaea werneckii</name>
    <name type="common">Black yeast</name>
    <name type="synonym">Cladosporium werneckii</name>
    <dbReference type="NCBI Taxonomy" id="91943"/>
    <lineage>
        <taxon>Eukaryota</taxon>
        <taxon>Fungi</taxon>
        <taxon>Dikarya</taxon>
        <taxon>Ascomycota</taxon>
        <taxon>Pezizomycotina</taxon>
        <taxon>Dothideomycetes</taxon>
        <taxon>Dothideomycetidae</taxon>
        <taxon>Mycosphaerellales</taxon>
        <taxon>Teratosphaeriaceae</taxon>
        <taxon>Hortaea</taxon>
    </lineage>
</organism>
<comment type="subcellular location">
    <subcellularLocation>
        <location evidence="1">Cytoplasm</location>
    </subcellularLocation>
</comment>
<evidence type="ECO:0000313" key="11">
    <source>
        <dbReference type="Proteomes" id="UP000282582"/>
    </source>
</evidence>
<evidence type="ECO:0000259" key="7">
    <source>
        <dbReference type="PROSITE" id="PS51981"/>
    </source>
</evidence>
<keyword evidence="3" id="KW-0479">Metal-binding</keyword>
<sequence length="728" mass="80818">MSVRQPSDFVRLSPEAGCNLLCDQKLSCGHACTSKCHSDMLHDAVFCSKPCYRTRSGCSHTCEKECGLPCDPQCMVLIEDVNVQLECRHIHKTLRCFEYQDPSKVRCQVPVTWTVPGCEHQVKEPCSADVYSDGYKCRAMCSAILPCGHLPATAKKSARRVQPSAKPVVFTVRVARHAVSLVSLQDRHALGSLVLTFPSQAPPVLKSTVAPVALTAFNAVCPVPLPAIGFLARRGKPGRCNFFLDSKLLIPNDRCEKTLSCGCRCPSVCGEACPTSDFCQVHGSEHIKSLNADLVMLCAYQDVDLDEDPCIFPPCGHVFTATSMDGTMDMAAHYEIDPLTGAFTALKSTSEPFSSQELKTCPECRGSLRSINRYGRIVRRALLDEGAKKLTAWANRTHHDLSERLANDQCRLLDSLEVARKPNQNVKLTNSIDDQLREVKRLKYSNRYRQTFAIRTAVKNFSDRLVVDEQPYQRVRDLVETRRRQQLASGSATDIAEFSFASEELQLHEHLQATILLIRTEIVILSDVIAMHDKANGPMKGILKLQFNANRLQCTELAEEAARTVNVRQEAEAHIFWARFAAMECGTSMATEDEGDADVSDHLERLRDKAITHLDTAEAICKRFTASEPDPTSGLSDELAEVRRMLDEGISSSEMRMVVAAMAKEFRGTGHWYRCVNDHPFTVGECGMPMQLARCPTCGEGIGGQHHRPTAGVQHANDIEERFGRMAI</sequence>